<accession>A0A1Y1UP51</accession>
<dbReference type="InParanoid" id="A0A1Y1UP51"/>
<protein>
    <submittedName>
        <fullName evidence="2">Uncharacterized protein</fullName>
    </submittedName>
</protein>
<dbReference type="AlphaFoldDB" id="A0A1Y1UP51"/>
<dbReference type="Proteomes" id="UP000193218">
    <property type="component" value="Unassembled WGS sequence"/>
</dbReference>
<evidence type="ECO:0000313" key="2">
    <source>
        <dbReference type="EMBL" id="ORX39799.1"/>
    </source>
</evidence>
<organism evidence="2 3">
    <name type="scientific">Kockovaella imperatae</name>
    <dbReference type="NCBI Taxonomy" id="4999"/>
    <lineage>
        <taxon>Eukaryota</taxon>
        <taxon>Fungi</taxon>
        <taxon>Dikarya</taxon>
        <taxon>Basidiomycota</taxon>
        <taxon>Agaricomycotina</taxon>
        <taxon>Tremellomycetes</taxon>
        <taxon>Tremellales</taxon>
        <taxon>Cuniculitremaceae</taxon>
        <taxon>Kockovaella</taxon>
    </lineage>
</organism>
<keyword evidence="3" id="KW-1185">Reference proteome</keyword>
<evidence type="ECO:0000313" key="3">
    <source>
        <dbReference type="Proteomes" id="UP000193218"/>
    </source>
</evidence>
<dbReference type="EMBL" id="NBSH01000002">
    <property type="protein sequence ID" value="ORX39799.1"/>
    <property type="molecule type" value="Genomic_DNA"/>
</dbReference>
<feature type="region of interest" description="Disordered" evidence="1">
    <location>
        <begin position="137"/>
        <end position="226"/>
    </location>
</feature>
<reference evidence="2 3" key="1">
    <citation type="submission" date="2017-03" db="EMBL/GenBank/DDBJ databases">
        <title>Widespread Adenine N6-methylation of Active Genes in Fungi.</title>
        <authorList>
            <consortium name="DOE Joint Genome Institute"/>
            <person name="Mondo S.J."/>
            <person name="Dannebaum R.O."/>
            <person name="Kuo R.C."/>
            <person name="Louie K.B."/>
            <person name="Bewick A.J."/>
            <person name="Labutti K."/>
            <person name="Haridas S."/>
            <person name="Kuo A."/>
            <person name="Salamov A."/>
            <person name="Ahrendt S.R."/>
            <person name="Lau R."/>
            <person name="Bowen B.P."/>
            <person name="Lipzen A."/>
            <person name="Sullivan W."/>
            <person name="Andreopoulos W.B."/>
            <person name="Clum A."/>
            <person name="Lindquist E."/>
            <person name="Daum C."/>
            <person name="Northen T.R."/>
            <person name="Ramamoorthy G."/>
            <person name="Schmitz R.J."/>
            <person name="Gryganskyi A."/>
            <person name="Culley D."/>
            <person name="Magnuson J."/>
            <person name="James T.Y."/>
            <person name="O'Malley M.A."/>
            <person name="Stajich J.E."/>
            <person name="Spatafora J.W."/>
            <person name="Visel A."/>
            <person name="Grigoriev I.V."/>
        </authorList>
    </citation>
    <scope>NUCLEOTIDE SEQUENCE [LARGE SCALE GENOMIC DNA]</scope>
    <source>
        <strain evidence="2 3">NRRL Y-17943</strain>
    </source>
</reference>
<proteinExistence type="predicted"/>
<dbReference type="RefSeq" id="XP_021873584.1">
    <property type="nucleotide sequence ID" value="XM_022017837.1"/>
</dbReference>
<name>A0A1Y1UP51_9TREE</name>
<gene>
    <name evidence="2" type="ORF">BD324DRAFT_648424</name>
</gene>
<dbReference type="GeneID" id="33559646"/>
<sequence>MSVEARPQRTGPTSGYIVVAESRNTVYEKIHEQDENRLRSRFECGLIKMRATMGGSEELEGMGQSVASYTSSYGASEGSDSVPLVTIFVPWLPVQDRIESWLEGLRKGMTRPRTPRPCPEEALYLVPDSCLWMLSPPQTSSEEESLRTLSSDTHDEVGVKNGDKSNTRFNAGGELDNVQTPPMLSRSQSTTDQSPFIDTDVSLSPQKHKTRPTTHIVNDLDSPDPHQRINSAAGGKYAWMLRAPTARKIRGRGRHA</sequence>
<feature type="compositionally biased region" description="Basic and acidic residues" evidence="1">
    <location>
        <begin position="152"/>
        <end position="166"/>
    </location>
</feature>
<evidence type="ECO:0000256" key="1">
    <source>
        <dbReference type="SAM" id="MobiDB-lite"/>
    </source>
</evidence>
<feature type="compositionally biased region" description="Polar residues" evidence="1">
    <location>
        <begin position="177"/>
        <end position="205"/>
    </location>
</feature>
<comment type="caution">
    <text evidence="2">The sequence shown here is derived from an EMBL/GenBank/DDBJ whole genome shotgun (WGS) entry which is preliminary data.</text>
</comment>